<keyword evidence="3" id="KW-1185">Reference proteome</keyword>
<feature type="transmembrane region" description="Helical" evidence="1">
    <location>
        <begin position="91"/>
        <end position="111"/>
    </location>
</feature>
<reference evidence="2 3" key="1">
    <citation type="submission" date="2019-06" db="EMBL/GenBank/DDBJ databases">
        <title>Sequencing the genomes of 1000 actinobacteria strains.</title>
        <authorList>
            <person name="Klenk H.-P."/>
        </authorList>
    </citation>
    <scope>NUCLEOTIDE SEQUENCE [LARGE SCALE GENOMIC DNA]</scope>
    <source>
        <strain evidence="2 3">DSM 46699</strain>
    </source>
</reference>
<keyword evidence="1" id="KW-0472">Membrane</keyword>
<comment type="caution">
    <text evidence="2">The sequence shown here is derived from an EMBL/GenBank/DDBJ whole genome shotgun (WGS) entry which is preliminary data.</text>
</comment>
<dbReference type="AlphaFoldDB" id="A0A561U0L4"/>
<dbReference type="EMBL" id="VIWX01000006">
    <property type="protein sequence ID" value="TWF92906.1"/>
    <property type="molecule type" value="Genomic_DNA"/>
</dbReference>
<dbReference type="Proteomes" id="UP000316184">
    <property type="component" value="Unassembled WGS sequence"/>
</dbReference>
<evidence type="ECO:0000256" key="1">
    <source>
        <dbReference type="SAM" id="Phobius"/>
    </source>
</evidence>
<accession>A0A561U0L4</accession>
<evidence type="ECO:0000313" key="3">
    <source>
        <dbReference type="Proteomes" id="UP000316184"/>
    </source>
</evidence>
<keyword evidence="1" id="KW-0812">Transmembrane</keyword>
<keyword evidence="1" id="KW-1133">Transmembrane helix</keyword>
<sequence length="113" mass="12054">MPHNPAENGINAKPHRIVGIVVGGFIMIASLVAWFPYLGASLTGFDSQDSGPGVTNKDLIQAFFGFWIIPWAVGMVIVLASIAGWLRRAKWVLLGLTGIMLAVSLTTYLIGSA</sequence>
<evidence type="ECO:0000313" key="2">
    <source>
        <dbReference type="EMBL" id="TWF92906.1"/>
    </source>
</evidence>
<feature type="transmembrane region" description="Helical" evidence="1">
    <location>
        <begin position="59"/>
        <end position="79"/>
    </location>
</feature>
<proteinExistence type="predicted"/>
<gene>
    <name evidence="2" type="ORF">FHU35_16188</name>
</gene>
<feature type="transmembrane region" description="Helical" evidence="1">
    <location>
        <begin position="17"/>
        <end position="39"/>
    </location>
</feature>
<name>A0A561U0L4_9PSEU</name>
<protein>
    <submittedName>
        <fullName evidence="2">Uncharacterized protein</fullName>
    </submittedName>
</protein>
<organism evidence="2 3">
    <name type="scientific">Saccharopolyspora dendranthemae</name>
    <dbReference type="NCBI Taxonomy" id="1181886"/>
    <lineage>
        <taxon>Bacteria</taxon>
        <taxon>Bacillati</taxon>
        <taxon>Actinomycetota</taxon>
        <taxon>Actinomycetes</taxon>
        <taxon>Pseudonocardiales</taxon>
        <taxon>Pseudonocardiaceae</taxon>
        <taxon>Saccharopolyspora</taxon>
    </lineage>
</organism>
<dbReference type="RefSeq" id="WP_145744203.1">
    <property type="nucleotide sequence ID" value="NZ_VIWX01000006.1"/>
</dbReference>